<comment type="caution">
    <text evidence="2">The sequence shown here is derived from an EMBL/GenBank/DDBJ whole genome shotgun (WGS) entry which is preliminary data.</text>
</comment>
<name>A0A2M6WCN9_9BACT</name>
<evidence type="ECO:0000313" key="2">
    <source>
        <dbReference type="EMBL" id="PIT90504.1"/>
    </source>
</evidence>
<dbReference type="EMBL" id="PFBO01000054">
    <property type="protein sequence ID" value="PIT90504.1"/>
    <property type="molecule type" value="Genomic_DNA"/>
</dbReference>
<organism evidence="2 3">
    <name type="scientific">Candidatus Komeilibacteria bacterium CG10_big_fil_rev_8_21_14_0_10_41_13</name>
    <dbReference type="NCBI Taxonomy" id="1974476"/>
    <lineage>
        <taxon>Bacteria</taxon>
        <taxon>Candidatus Komeiliibacteriota</taxon>
    </lineage>
</organism>
<reference evidence="3" key="1">
    <citation type="submission" date="2017-09" db="EMBL/GenBank/DDBJ databases">
        <title>Depth-based differentiation of microbial function through sediment-hosted aquifers and enrichment of novel symbionts in the deep terrestrial subsurface.</title>
        <authorList>
            <person name="Probst A.J."/>
            <person name="Ladd B."/>
            <person name="Jarett J.K."/>
            <person name="Geller-Mcgrath D.E."/>
            <person name="Sieber C.M.K."/>
            <person name="Emerson J.B."/>
            <person name="Anantharaman K."/>
            <person name="Thomas B.C."/>
            <person name="Malmstrom R."/>
            <person name="Stieglmeier M."/>
            <person name="Klingl A."/>
            <person name="Woyke T."/>
            <person name="Ryan C.M."/>
            <person name="Banfield J.F."/>
        </authorList>
    </citation>
    <scope>NUCLEOTIDE SEQUENCE [LARGE SCALE GENOMIC DNA]</scope>
</reference>
<dbReference type="Proteomes" id="UP000230543">
    <property type="component" value="Unassembled WGS sequence"/>
</dbReference>
<protein>
    <submittedName>
        <fullName evidence="2">Uncharacterized protein</fullName>
    </submittedName>
</protein>
<evidence type="ECO:0000313" key="3">
    <source>
        <dbReference type="Proteomes" id="UP000230543"/>
    </source>
</evidence>
<evidence type="ECO:0000256" key="1">
    <source>
        <dbReference type="SAM" id="Coils"/>
    </source>
</evidence>
<accession>A0A2M6WCN9</accession>
<feature type="coiled-coil region" evidence="1">
    <location>
        <begin position="74"/>
        <end position="139"/>
    </location>
</feature>
<keyword evidence="1" id="KW-0175">Coiled coil</keyword>
<gene>
    <name evidence="2" type="ORF">COU22_01775</name>
</gene>
<dbReference type="AlphaFoldDB" id="A0A2M6WCN9"/>
<sequence>MEKFEEPILPSDNIQNDIELEQEQDPEFEQLESELAELESEKDSKWLQIKISIGKLIRFGYGLTAIIGILRAEDVLAESKAEQLQAELANKQDNVVLVDSLEGKNPKIEGGDDELESETNQLIEELNEYIESNEILSQKSHLPVAWAAAVEKPTDHQISEMIQLVDEAVEKAKTKDFNSLGEKLSYINNQLDDNLEDDKVTPLLKDAFPTQEGQSAKGTLDCDSRSILINSVLVELGEGGDQVKMIILKGHMVLFNMVDGNIFEPSTGETFDFEDLPDDFKSQMHVINNFKQFLSHNVGNLAAKIDYDSRGFRSIFGSKDKEISDKKPEELYQMALELDPDNINAALNFINKVEYKDNYNETVINVYKSIIEKAISRIVNFEATLNQVENQEVIFTDEKEGASQNLLLEAIKKSRHIENLVRRYADFLLNNGNTERSIDVYQALLDACIDQPNFINLAWDRPQMIKAHFASGEHDQVIKMADSVLAEISDLIDDERALGRTGEIDVCNDSMEERKNKADSNMIISSLAESRERIKSQKLASRIMSGELRIAPEEVKLYENDPLLGPYILGGSWSFNYAEVKETLEQWKGMEDLLEVLHSTPLGKYDDLINNLEANDQSWHQKFEELADNIRQLEKDVRGLYKVNNVSESDLQLLSFARKLVLGEFEINISNLGDFYMEYSDNPIVKAMQRNFQGHPGKYNQIMKAITQSNWFKNNHILRLVYQYNDGERQKQKNNDD</sequence>
<proteinExistence type="predicted"/>